<evidence type="ECO:0000313" key="1">
    <source>
        <dbReference type="EMBL" id="KAJ4970920.1"/>
    </source>
</evidence>
<dbReference type="Proteomes" id="UP001141806">
    <property type="component" value="Unassembled WGS sequence"/>
</dbReference>
<protein>
    <submittedName>
        <fullName evidence="1">Uncharacterized protein</fullName>
    </submittedName>
</protein>
<proteinExistence type="predicted"/>
<organism evidence="1 2">
    <name type="scientific">Protea cynaroides</name>
    <dbReference type="NCBI Taxonomy" id="273540"/>
    <lineage>
        <taxon>Eukaryota</taxon>
        <taxon>Viridiplantae</taxon>
        <taxon>Streptophyta</taxon>
        <taxon>Embryophyta</taxon>
        <taxon>Tracheophyta</taxon>
        <taxon>Spermatophyta</taxon>
        <taxon>Magnoliopsida</taxon>
        <taxon>Proteales</taxon>
        <taxon>Proteaceae</taxon>
        <taxon>Protea</taxon>
    </lineage>
</organism>
<dbReference type="EMBL" id="JAMYWD010000005">
    <property type="protein sequence ID" value="KAJ4970920.1"/>
    <property type="molecule type" value="Genomic_DNA"/>
</dbReference>
<sequence length="99" mass="11763">MSFLNFHLHDRKKQISWTLVIGYAREREREMLRSSMGLGIPYHLSLCTAIDRKPAIFSEFSLIENKRCGHNLMSRYRSTRAKLQTRAGEKRRRKIKPEI</sequence>
<reference evidence="1" key="1">
    <citation type="journal article" date="2023" name="Plant J.">
        <title>The genome of the king protea, Protea cynaroides.</title>
        <authorList>
            <person name="Chang J."/>
            <person name="Duong T.A."/>
            <person name="Schoeman C."/>
            <person name="Ma X."/>
            <person name="Roodt D."/>
            <person name="Barker N."/>
            <person name="Li Z."/>
            <person name="Van de Peer Y."/>
            <person name="Mizrachi E."/>
        </authorList>
    </citation>
    <scope>NUCLEOTIDE SEQUENCE</scope>
    <source>
        <tissue evidence="1">Young leaves</tissue>
    </source>
</reference>
<gene>
    <name evidence="1" type="ORF">NE237_004019</name>
</gene>
<accession>A0A9Q0QT58</accession>
<name>A0A9Q0QT58_9MAGN</name>
<comment type="caution">
    <text evidence="1">The sequence shown here is derived from an EMBL/GenBank/DDBJ whole genome shotgun (WGS) entry which is preliminary data.</text>
</comment>
<dbReference type="AlphaFoldDB" id="A0A9Q0QT58"/>
<evidence type="ECO:0000313" key="2">
    <source>
        <dbReference type="Proteomes" id="UP001141806"/>
    </source>
</evidence>
<keyword evidence="2" id="KW-1185">Reference proteome</keyword>